<name>A0A2Z6M9V4_TRISU</name>
<sequence>MDRNILDAASGRALVDKTPAAAKALIENMSLNSQQFTTRSNYVAQTIGVNEIQASSSNKALESRIDKLTSLVKQLALEKTQTERVCGPSLKNVVKQMAMQNIQFQQQMVAQNIQFQQTASASINASNASINDLKTQVRQLAIAMNQMQTQGSGNLPAQTLRNPNFSAITLRSGKEVAPLGLVIQLENMSITRPKGVVEDVLVKVNDLIFPADFYILDMQRETDSSKATIILGRPFMRTTRSKIDVYAGTLSMEFGKHVVNFNIFDSMKHPLEGHSVFQMELISEIVDEAHPNLFLNDFPSLSGFDDFYSCDDYIDTNLCVVCAEIDVALQGDISHTATSLELKSVPKNLKYAYLERNKKLPVIISSKLDYDQENKLLQDFKKHKKAIGRTLADIQGTNKVFKVNGQRMKLFHESLKPEEKIVEEAIIPYRNNTLAPRMCSFLFLTYAYFTLRTMSDSSVGGNILHFTHRWEHFTDTQHSTRQKAIFGCLKVAHAQEFLLVIPIDGLGQHMSQVEYRIILKYRLIIPIFPKDEICLVCRKVCLDIFREHAVHCRELSDFKYMHDLVRDVFFYIFRHVRISVKKEAPVNFLIGPQEAIDTSVGGCSSVWMGRWETCLCRFD</sequence>
<evidence type="ECO:0008006" key="3">
    <source>
        <dbReference type="Google" id="ProtNLM"/>
    </source>
</evidence>
<gene>
    <name evidence="1" type="ORF">TSUD_32010</name>
</gene>
<evidence type="ECO:0000313" key="1">
    <source>
        <dbReference type="EMBL" id="GAU29394.1"/>
    </source>
</evidence>
<dbReference type="InterPro" id="IPR021109">
    <property type="entry name" value="Peptidase_aspartic_dom_sf"/>
</dbReference>
<organism evidence="1 2">
    <name type="scientific">Trifolium subterraneum</name>
    <name type="common">Subterranean clover</name>
    <dbReference type="NCBI Taxonomy" id="3900"/>
    <lineage>
        <taxon>Eukaryota</taxon>
        <taxon>Viridiplantae</taxon>
        <taxon>Streptophyta</taxon>
        <taxon>Embryophyta</taxon>
        <taxon>Tracheophyta</taxon>
        <taxon>Spermatophyta</taxon>
        <taxon>Magnoliopsida</taxon>
        <taxon>eudicotyledons</taxon>
        <taxon>Gunneridae</taxon>
        <taxon>Pentapetalae</taxon>
        <taxon>rosids</taxon>
        <taxon>fabids</taxon>
        <taxon>Fabales</taxon>
        <taxon>Fabaceae</taxon>
        <taxon>Papilionoideae</taxon>
        <taxon>50 kb inversion clade</taxon>
        <taxon>NPAAA clade</taxon>
        <taxon>Hologalegina</taxon>
        <taxon>IRL clade</taxon>
        <taxon>Trifolieae</taxon>
        <taxon>Trifolium</taxon>
    </lineage>
</organism>
<dbReference type="PANTHER" id="PTHR48462">
    <property type="entry name" value="PROTEIN, PUTATIVE-RELATED"/>
    <property type="match status" value="1"/>
</dbReference>
<dbReference type="EMBL" id="DF973394">
    <property type="protein sequence ID" value="GAU29394.1"/>
    <property type="molecule type" value="Genomic_DNA"/>
</dbReference>
<proteinExistence type="predicted"/>
<dbReference type="OrthoDB" id="778454at2759"/>
<dbReference type="PANTHER" id="PTHR48462:SF1">
    <property type="entry name" value="PROTEIN, PUTATIVE-RELATED"/>
    <property type="match status" value="1"/>
</dbReference>
<dbReference type="Proteomes" id="UP000242715">
    <property type="component" value="Unassembled WGS sequence"/>
</dbReference>
<keyword evidence="2" id="KW-1185">Reference proteome</keyword>
<evidence type="ECO:0000313" key="2">
    <source>
        <dbReference type="Proteomes" id="UP000242715"/>
    </source>
</evidence>
<accession>A0A2Z6M9V4</accession>
<protein>
    <recommendedName>
        <fullName evidence="3">Reverse transcriptase domain-containing protein</fullName>
    </recommendedName>
</protein>
<dbReference type="AlphaFoldDB" id="A0A2Z6M9V4"/>
<dbReference type="Gene3D" id="2.40.70.10">
    <property type="entry name" value="Acid Proteases"/>
    <property type="match status" value="1"/>
</dbReference>
<reference evidence="2" key="1">
    <citation type="journal article" date="2017" name="Front. Plant Sci.">
        <title>Climate Clever Clovers: New Paradigm to Reduce the Environmental Footprint of Ruminants by Breeding Low Methanogenic Forages Utilizing Haplotype Variation.</title>
        <authorList>
            <person name="Kaur P."/>
            <person name="Appels R."/>
            <person name="Bayer P.E."/>
            <person name="Keeble-Gagnere G."/>
            <person name="Wang J."/>
            <person name="Hirakawa H."/>
            <person name="Shirasawa K."/>
            <person name="Vercoe P."/>
            <person name="Stefanova K."/>
            <person name="Durmic Z."/>
            <person name="Nichols P."/>
            <person name="Revell C."/>
            <person name="Isobe S.N."/>
            <person name="Edwards D."/>
            <person name="Erskine W."/>
        </authorList>
    </citation>
    <scope>NUCLEOTIDE SEQUENCE [LARGE SCALE GENOMIC DNA]</scope>
    <source>
        <strain evidence="2">cv. Daliak</strain>
    </source>
</reference>